<keyword evidence="2" id="KW-1185">Reference proteome</keyword>
<accession>D3HJD7</accession>
<protein>
    <submittedName>
        <fullName evidence="1">Uncharacterized protein</fullName>
    </submittedName>
</protein>
<dbReference type="KEGG" id="llo:LLO_2137"/>
<dbReference type="EMBL" id="FN650140">
    <property type="protein sequence ID" value="CBJ12529.1"/>
    <property type="molecule type" value="Genomic_DNA"/>
</dbReference>
<dbReference type="STRING" id="661367.LLO_2137"/>
<dbReference type="HOGENOM" id="CLU_2585373_0_0_6"/>
<proteinExistence type="predicted"/>
<name>D3HJD7_LEGLN</name>
<reference evidence="1 2" key="1">
    <citation type="journal article" date="2010" name="PLoS Genet.">
        <title>Analysis of the Legionella longbeachae genome and transcriptome uncovers unique strategies to cause Legionnaires' disease.</title>
        <authorList>
            <person name="Cazalet C."/>
            <person name="Gomez-Valero L."/>
            <person name="Rusniok C."/>
            <person name="Lomma M."/>
            <person name="Dervins-Ravault D."/>
            <person name="Newton H."/>
            <person name="Sansom F."/>
            <person name="Jarraud S."/>
            <person name="Zidane N."/>
            <person name="Ma L."/>
            <person name="Bouchier C."/>
            <person name="Etienne J."/>
            <person name="Hartland E."/>
            <person name="Buchrieser C."/>
        </authorList>
    </citation>
    <scope>NUCLEOTIDE SEQUENCE [LARGE SCALE GENOMIC DNA]</scope>
    <source>
        <strain evidence="1 2">NSW150</strain>
    </source>
</reference>
<sequence length="80" mass="9487">MAAELIMQREFFKQRTHKITNQSVKILPTEASSSNIRHIIYELKSGDGLTPEEKNVKKKRFFYPKNNHYSIIWLMNLNGY</sequence>
<organism evidence="1 2">
    <name type="scientific">Legionella longbeachae serogroup 1 (strain NSW150)</name>
    <dbReference type="NCBI Taxonomy" id="661367"/>
    <lineage>
        <taxon>Bacteria</taxon>
        <taxon>Pseudomonadati</taxon>
        <taxon>Pseudomonadota</taxon>
        <taxon>Gammaproteobacteria</taxon>
        <taxon>Legionellales</taxon>
        <taxon>Legionellaceae</taxon>
        <taxon>Legionella</taxon>
    </lineage>
</organism>
<gene>
    <name evidence="1" type="ordered locus">LLO_2137</name>
</gene>
<dbReference type="AlphaFoldDB" id="D3HJD7"/>
<dbReference type="Proteomes" id="UP000001060">
    <property type="component" value="Chromosome"/>
</dbReference>
<evidence type="ECO:0000313" key="1">
    <source>
        <dbReference type="EMBL" id="CBJ12529.1"/>
    </source>
</evidence>
<evidence type="ECO:0000313" key="2">
    <source>
        <dbReference type="Proteomes" id="UP000001060"/>
    </source>
</evidence>